<gene>
    <name evidence="2" type="ORF">NA57DRAFT_59456</name>
</gene>
<dbReference type="AlphaFoldDB" id="A0A9P4IAN3"/>
<proteinExistence type="predicted"/>
<evidence type="ECO:0000313" key="3">
    <source>
        <dbReference type="Proteomes" id="UP000799772"/>
    </source>
</evidence>
<comment type="caution">
    <text evidence="2">The sequence shown here is derived from an EMBL/GenBank/DDBJ whole genome shotgun (WGS) entry which is preliminary data.</text>
</comment>
<keyword evidence="3" id="KW-1185">Reference proteome</keyword>
<feature type="compositionally biased region" description="Polar residues" evidence="1">
    <location>
        <begin position="193"/>
        <end position="203"/>
    </location>
</feature>
<dbReference type="EMBL" id="ML978131">
    <property type="protein sequence ID" value="KAF2095449.1"/>
    <property type="molecule type" value="Genomic_DNA"/>
</dbReference>
<dbReference type="Proteomes" id="UP000799772">
    <property type="component" value="Unassembled WGS sequence"/>
</dbReference>
<reference evidence="2" key="1">
    <citation type="journal article" date="2020" name="Stud. Mycol.">
        <title>101 Dothideomycetes genomes: a test case for predicting lifestyles and emergence of pathogens.</title>
        <authorList>
            <person name="Haridas S."/>
            <person name="Albert R."/>
            <person name="Binder M."/>
            <person name="Bloem J."/>
            <person name="Labutti K."/>
            <person name="Salamov A."/>
            <person name="Andreopoulos B."/>
            <person name="Baker S."/>
            <person name="Barry K."/>
            <person name="Bills G."/>
            <person name="Bluhm B."/>
            <person name="Cannon C."/>
            <person name="Castanera R."/>
            <person name="Culley D."/>
            <person name="Daum C."/>
            <person name="Ezra D."/>
            <person name="Gonzalez J."/>
            <person name="Henrissat B."/>
            <person name="Kuo A."/>
            <person name="Liang C."/>
            <person name="Lipzen A."/>
            <person name="Lutzoni F."/>
            <person name="Magnuson J."/>
            <person name="Mondo S."/>
            <person name="Nolan M."/>
            <person name="Ohm R."/>
            <person name="Pangilinan J."/>
            <person name="Park H.-J."/>
            <person name="Ramirez L."/>
            <person name="Alfaro M."/>
            <person name="Sun H."/>
            <person name="Tritt A."/>
            <person name="Yoshinaga Y."/>
            <person name="Zwiers L.-H."/>
            <person name="Turgeon B."/>
            <person name="Goodwin S."/>
            <person name="Spatafora J."/>
            <person name="Crous P."/>
            <person name="Grigoriev I."/>
        </authorList>
    </citation>
    <scope>NUCLEOTIDE SEQUENCE</scope>
    <source>
        <strain evidence="2">CBS 133067</strain>
    </source>
</reference>
<accession>A0A9P4IAN3</accession>
<organism evidence="2 3">
    <name type="scientific">Rhizodiscina lignyota</name>
    <dbReference type="NCBI Taxonomy" id="1504668"/>
    <lineage>
        <taxon>Eukaryota</taxon>
        <taxon>Fungi</taxon>
        <taxon>Dikarya</taxon>
        <taxon>Ascomycota</taxon>
        <taxon>Pezizomycotina</taxon>
        <taxon>Dothideomycetes</taxon>
        <taxon>Pleosporomycetidae</taxon>
        <taxon>Aulographales</taxon>
        <taxon>Rhizodiscinaceae</taxon>
        <taxon>Rhizodiscina</taxon>
    </lineage>
</organism>
<protein>
    <submittedName>
        <fullName evidence="2">Uncharacterized protein</fullName>
    </submittedName>
</protein>
<name>A0A9P4IAN3_9PEZI</name>
<evidence type="ECO:0000313" key="2">
    <source>
        <dbReference type="EMBL" id="KAF2095449.1"/>
    </source>
</evidence>
<feature type="region of interest" description="Disordered" evidence="1">
    <location>
        <begin position="180"/>
        <end position="203"/>
    </location>
</feature>
<feature type="region of interest" description="Disordered" evidence="1">
    <location>
        <begin position="1"/>
        <end position="20"/>
    </location>
</feature>
<sequence length="203" mass="22214">MGPELCFPRPPQSEFEASVDSSGHGRECCIAICSRAFAEKCWRSPLQQAPELHISPPRRSGRAGCETSWLVVVESLFRGGAKLKLDQFPIRCPAHNIIVQAAPPFADATYRVDARIIAQSAAVELDLNSSLHHLNDKGSPQFTASRGVRQPIRFLSVLGNMIKARKICSATTRALLQNSDVRRSHVSHRGNERNSGSDLGSDS</sequence>
<evidence type="ECO:0000256" key="1">
    <source>
        <dbReference type="SAM" id="MobiDB-lite"/>
    </source>
</evidence>